<organism evidence="1 2">
    <name type="scientific">Araneus ventricosus</name>
    <name type="common">Orbweaver spider</name>
    <name type="synonym">Epeira ventricosa</name>
    <dbReference type="NCBI Taxonomy" id="182803"/>
    <lineage>
        <taxon>Eukaryota</taxon>
        <taxon>Metazoa</taxon>
        <taxon>Ecdysozoa</taxon>
        <taxon>Arthropoda</taxon>
        <taxon>Chelicerata</taxon>
        <taxon>Arachnida</taxon>
        <taxon>Araneae</taxon>
        <taxon>Araneomorphae</taxon>
        <taxon>Entelegynae</taxon>
        <taxon>Araneoidea</taxon>
        <taxon>Araneidae</taxon>
        <taxon>Araneus</taxon>
    </lineage>
</organism>
<protein>
    <submittedName>
        <fullName evidence="1">Uncharacterized protein</fullName>
    </submittedName>
</protein>
<dbReference type="Proteomes" id="UP000499080">
    <property type="component" value="Unassembled WGS sequence"/>
</dbReference>
<comment type="caution">
    <text evidence="1">The sequence shown here is derived from an EMBL/GenBank/DDBJ whole genome shotgun (WGS) entry which is preliminary data.</text>
</comment>
<reference evidence="1 2" key="1">
    <citation type="journal article" date="2019" name="Sci. Rep.">
        <title>Orb-weaving spider Araneus ventricosus genome elucidates the spidroin gene catalogue.</title>
        <authorList>
            <person name="Kono N."/>
            <person name="Nakamura H."/>
            <person name="Ohtoshi R."/>
            <person name="Moran D.A.P."/>
            <person name="Shinohara A."/>
            <person name="Yoshida Y."/>
            <person name="Fujiwara M."/>
            <person name="Mori M."/>
            <person name="Tomita M."/>
            <person name="Arakawa K."/>
        </authorList>
    </citation>
    <scope>NUCLEOTIDE SEQUENCE [LARGE SCALE GENOMIC DNA]</scope>
</reference>
<evidence type="ECO:0000313" key="1">
    <source>
        <dbReference type="EMBL" id="GBM97605.1"/>
    </source>
</evidence>
<gene>
    <name evidence="1" type="ORF">AVEN_91139_1</name>
</gene>
<dbReference type="AlphaFoldDB" id="A0A4Y2K782"/>
<accession>A0A4Y2K782</accession>
<proteinExistence type="predicted"/>
<evidence type="ECO:0000313" key="2">
    <source>
        <dbReference type="Proteomes" id="UP000499080"/>
    </source>
</evidence>
<sequence>MMLRTFSCVRTWSIGRYNNPMMARLKFLQENRSFSNFKLVCKKSGFRFIVLNHPTFCPTQPQKVVLLGHLLYRPQLHDLEDASGLPISSCRLEGESCGGRERASASTRIEVK</sequence>
<name>A0A4Y2K782_ARAVE</name>
<keyword evidence="2" id="KW-1185">Reference proteome</keyword>
<dbReference type="EMBL" id="BGPR01193370">
    <property type="protein sequence ID" value="GBM97605.1"/>
    <property type="molecule type" value="Genomic_DNA"/>
</dbReference>